<gene>
    <name evidence="7" type="ORF">FOL47_001857</name>
</gene>
<feature type="compositionally biased region" description="Low complexity" evidence="5">
    <location>
        <begin position="358"/>
        <end position="367"/>
    </location>
</feature>
<feature type="non-terminal residue" evidence="7">
    <location>
        <position position="1"/>
    </location>
</feature>
<evidence type="ECO:0000256" key="5">
    <source>
        <dbReference type="SAM" id="MobiDB-lite"/>
    </source>
</evidence>
<name>A0A7J6MGI2_PERCH</name>
<protein>
    <recommendedName>
        <fullName evidence="6">MIF4G domain-containing protein</fullName>
    </recommendedName>
</protein>
<comment type="similarity">
    <text evidence="1">Belongs to the eukaryotic initiation factor 4G family.</text>
</comment>
<accession>A0A7J6MGI2</accession>
<evidence type="ECO:0000256" key="2">
    <source>
        <dbReference type="ARBA" id="ARBA00022540"/>
    </source>
</evidence>
<dbReference type="SMART" id="SM00543">
    <property type="entry name" value="MIF4G"/>
    <property type="match status" value="1"/>
</dbReference>
<dbReference type="Pfam" id="PF02854">
    <property type="entry name" value="MIF4G"/>
    <property type="match status" value="1"/>
</dbReference>
<proteinExistence type="inferred from homology"/>
<keyword evidence="2" id="KW-0396">Initiation factor</keyword>
<dbReference type="EMBL" id="JAAPAO010000147">
    <property type="protein sequence ID" value="KAF4670708.1"/>
    <property type="molecule type" value="Genomic_DNA"/>
</dbReference>
<evidence type="ECO:0000259" key="6">
    <source>
        <dbReference type="SMART" id="SM00543"/>
    </source>
</evidence>
<evidence type="ECO:0000256" key="4">
    <source>
        <dbReference type="SAM" id="Coils"/>
    </source>
</evidence>
<dbReference type="PANTHER" id="PTHR23253">
    <property type="entry name" value="EUKARYOTIC TRANSLATION INITIATION FACTOR 4 GAMMA"/>
    <property type="match status" value="1"/>
</dbReference>
<dbReference type="PANTHER" id="PTHR23253:SF9">
    <property type="entry name" value="EUKARYOTIC TRANSLATION INITIATION FACTOR 4 GAMMA 2"/>
    <property type="match status" value="1"/>
</dbReference>
<keyword evidence="4" id="KW-0175">Coiled coil</keyword>
<dbReference type="InterPro" id="IPR003890">
    <property type="entry name" value="MIF4G-like_typ-3"/>
</dbReference>
<evidence type="ECO:0000313" key="8">
    <source>
        <dbReference type="Proteomes" id="UP000591131"/>
    </source>
</evidence>
<comment type="caution">
    <text evidence="7">The sequence shown here is derived from an EMBL/GenBank/DDBJ whole genome shotgun (WGS) entry which is preliminary data.</text>
</comment>
<evidence type="ECO:0000256" key="3">
    <source>
        <dbReference type="ARBA" id="ARBA00022917"/>
    </source>
</evidence>
<evidence type="ECO:0000313" key="7">
    <source>
        <dbReference type="EMBL" id="KAF4670708.1"/>
    </source>
</evidence>
<keyword evidence="3" id="KW-0648">Protein biosynthesis</keyword>
<dbReference type="GO" id="GO:0003743">
    <property type="term" value="F:translation initiation factor activity"/>
    <property type="evidence" value="ECO:0007669"/>
    <property type="project" value="UniProtKB-KW"/>
</dbReference>
<feature type="region of interest" description="Disordered" evidence="5">
    <location>
        <begin position="319"/>
        <end position="367"/>
    </location>
</feature>
<feature type="coiled-coil region" evidence="4">
    <location>
        <begin position="248"/>
        <end position="278"/>
    </location>
</feature>
<dbReference type="InterPro" id="IPR016024">
    <property type="entry name" value="ARM-type_fold"/>
</dbReference>
<dbReference type="GO" id="GO:0016281">
    <property type="term" value="C:eukaryotic translation initiation factor 4F complex"/>
    <property type="evidence" value="ECO:0007669"/>
    <property type="project" value="TreeGrafter"/>
</dbReference>
<organism evidence="7 8">
    <name type="scientific">Perkinsus chesapeaki</name>
    <name type="common">Clam parasite</name>
    <name type="synonym">Perkinsus andrewsi</name>
    <dbReference type="NCBI Taxonomy" id="330153"/>
    <lineage>
        <taxon>Eukaryota</taxon>
        <taxon>Sar</taxon>
        <taxon>Alveolata</taxon>
        <taxon>Perkinsozoa</taxon>
        <taxon>Perkinsea</taxon>
        <taxon>Perkinsida</taxon>
        <taxon>Perkinsidae</taxon>
        <taxon>Perkinsus</taxon>
    </lineage>
</organism>
<dbReference type="Gene3D" id="1.25.40.180">
    <property type="match status" value="1"/>
</dbReference>
<feature type="domain" description="MIF4G" evidence="6">
    <location>
        <begin position="1"/>
        <end position="222"/>
    </location>
</feature>
<dbReference type="OrthoDB" id="514777at2759"/>
<dbReference type="AlphaFoldDB" id="A0A7J6MGI2"/>
<dbReference type="SUPFAM" id="SSF48371">
    <property type="entry name" value="ARM repeat"/>
    <property type="match status" value="1"/>
</dbReference>
<evidence type="ECO:0000256" key="1">
    <source>
        <dbReference type="ARBA" id="ARBA00005775"/>
    </source>
</evidence>
<keyword evidence="8" id="KW-1185">Reference proteome</keyword>
<dbReference type="GO" id="GO:0003729">
    <property type="term" value="F:mRNA binding"/>
    <property type="evidence" value="ECO:0007669"/>
    <property type="project" value="TreeGrafter"/>
</dbReference>
<reference evidence="7 8" key="1">
    <citation type="submission" date="2020-04" db="EMBL/GenBank/DDBJ databases">
        <title>Perkinsus chesapeaki whole genome sequence.</title>
        <authorList>
            <person name="Bogema D.R."/>
        </authorList>
    </citation>
    <scope>NUCLEOTIDE SEQUENCE [LARGE SCALE GENOMIC DNA]</scope>
    <source>
        <strain evidence="7">ATCC PRA-425</strain>
    </source>
</reference>
<dbReference type="Proteomes" id="UP000591131">
    <property type="component" value="Unassembled WGS sequence"/>
</dbReference>
<sequence length="367" mass="41897">QVISNLNRITAENFMTVTANLAELEIDEGWKLELLARMIFDKAIQESCYCEIYSDMCMQLRRVLPDFEGDESSKSMTFTRALITKCQEEFEALPVDLNPFPEEREKANGDAQELAIIRSKKKERILGNMKFFGHLCLRQLLSVKVIKEVVSQLVFGSNEPEEHCIECVCILLQNIGSTWDRTERGRSLCTTFLGRLRELKSLNYPSRLKFMIQDLIDNRARGWKDRQGNPVDGRSNNALKVTIQGRKDSERQAKIEEAERKMDELAIKKRERKEAQESEVLEARKMTENLVNRGAEDPLEALLDMRLLRKMVLHNWYSQPSTDKTGQKAHEFAAGGAKGVLTANRSGDGDRELCRPESSVVSPSPSH</sequence>